<dbReference type="InterPro" id="IPR010865">
    <property type="entry name" value="DUF1499"/>
</dbReference>
<dbReference type="Pfam" id="PF07386">
    <property type="entry name" value="DUF1499"/>
    <property type="match status" value="1"/>
</dbReference>
<keyword evidence="1" id="KW-1133">Transmembrane helix</keyword>
<comment type="caution">
    <text evidence="2">The sequence shown here is derived from an EMBL/GenBank/DDBJ whole genome shotgun (WGS) entry which is preliminary data.</text>
</comment>
<keyword evidence="1" id="KW-0472">Membrane</keyword>
<feature type="transmembrane region" description="Helical" evidence="1">
    <location>
        <begin position="12"/>
        <end position="34"/>
    </location>
</feature>
<name>A0A9X1T3P7_9HYPH</name>
<sequence>MGRLKTTRKGHATRRILIGVAAAAGVAIAGFFAIGPRRIWRWAAGPADQGPVDFARLRRRDAPNDALACSKGACTQPVDLILPTYRTSPAALIEALDDAARSSGRAERVDDGRDPAYRRYVFRSQVFEFPDTLDARAVTVAGGQTALMLYSRSLVGRGDFGANRARLEAIVRALGRIPAVEAITAE</sequence>
<dbReference type="RefSeq" id="WP_233719040.1">
    <property type="nucleotide sequence ID" value="NZ_JAJUWU010000006.1"/>
</dbReference>
<protein>
    <submittedName>
        <fullName evidence="2">DUF1499 domain-containing protein</fullName>
    </submittedName>
</protein>
<dbReference type="AlphaFoldDB" id="A0A9X1T3P7"/>
<gene>
    <name evidence="2" type="ORF">LZD57_07745</name>
</gene>
<evidence type="ECO:0000313" key="2">
    <source>
        <dbReference type="EMBL" id="MCE7027881.1"/>
    </source>
</evidence>
<reference evidence="2" key="1">
    <citation type="submission" date="2022-01" db="EMBL/GenBank/DDBJ databases">
        <title>Jiella avicenniae sp. nov., a novel endophytic bacterium isolated from bark of Avicennia marina.</title>
        <authorList>
            <person name="Tuo L."/>
        </authorList>
    </citation>
    <scope>NUCLEOTIDE SEQUENCE</scope>
    <source>
        <strain evidence="2">CBK1P-4</strain>
    </source>
</reference>
<organism evidence="2 3">
    <name type="scientific">Jiella avicenniae</name>
    <dbReference type="NCBI Taxonomy" id="2907202"/>
    <lineage>
        <taxon>Bacteria</taxon>
        <taxon>Pseudomonadati</taxon>
        <taxon>Pseudomonadota</taxon>
        <taxon>Alphaproteobacteria</taxon>
        <taxon>Hyphomicrobiales</taxon>
        <taxon>Aurantimonadaceae</taxon>
        <taxon>Jiella</taxon>
    </lineage>
</organism>
<accession>A0A9X1T3P7</accession>
<dbReference type="EMBL" id="JAJUWU010000006">
    <property type="protein sequence ID" value="MCE7027881.1"/>
    <property type="molecule type" value="Genomic_DNA"/>
</dbReference>
<evidence type="ECO:0000313" key="3">
    <source>
        <dbReference type="Proteomes" id="UP001139035"/>
    </source>
</evidence>
<keyword evidence="1" id="KW-0812">Transmembrane</keyword>
<dbReference type="Proteomes" id="UP001139035">
    <property type="component" value="Unassembled WGS sequence"/>
</dbReference>
<proteinExistence type="predicted"/>
<evidence type="ECO:0000256" key="1">
    <source>
        <dbReference type="SAM" id="Phobius"/>
    </source>
</evidence>
<keyword evidence="3" id="KW-1185">Reference proteome</keyword>